<dbReference type="RefSeq" id="XP_007867620.1">
    <property type="nucleotide sequence ID" value="XM_007869429.1"/>
</dbReference>
<keyword evidence="2" id="KW-1185">Reference proteome</keyword>
<proteinExistence type="predicted"/>
<dbReference type="eggNOG" id="ENOG502SNNF">
    <property type="taxonomic scope" value="Eukaryota"/>
</dbReference>
<protein>
    <submittedName>
        <fullName evidence="1">Uncharacterized protein</fullName>
    </submittedName>
</protein>
<dbReference type="KEGG" id="gtr:GLOTRDRAFT_94629"/>
<evidence type="ECO:0000313" key="2">
    <source>
        <dbReference type="Proteomes" id="UP000030669"/>
    </source>
</evidence>
<evidence type="ECO:0000313" key="1">
    <source>
        <dbReference type="EMBL" id="EPQ54328.1"/>
    </source>
</evidence>
<dbReference type="HOGENOM" id="CLU_806789_0_0_1"/>
<dbReference type="GeneID" id="19309620"/>
<dbReference type="OMA" id="AWTLNRP"/>
<dbReference type="Proteomes" id="UP000030669">
    <property type="component" value="Unassembled WGS sequence"/>
</dbReference>
<name>S7Q4C2_GLOTA</name>
<accession>S7Q4C2</accession>
<reference evidence="1 2" key="1">
    <citation type="journal article" date="2012" name="Science">
        <title>The Paleozoic origin of enzymatic lignin decomposition reconstructed from 31 fungal genomes.</title>
        <authorList>
            <person name="Floudas D."/>
            <person name="Binder M."/>
            <person name="Riley R."/>
            <person name="Barry K."/>
            <person name="Blanchette R.A."/>
            <person name="Henrissat B."/>
            <person name="Martinez A.T."/>
            <person name="Otillar R."/>
            <person name="Spatafora J.W."/>
            <person name="Yadav J.S."/>
            <person name="Aerts A."/>
            <person name="Benoit I."/>
            <person name="Boyd A."/>
            <person name="Carlson A."/>
            <person name="Copeland A."/>
            <person name="Coutinho P.M."/>
            <person name="de Vries R.P."/>
            <person name="Ferreira P."/>
            <person name="Findley K."/>
            <person name="Foster B."/>
            <person name="Gaskell J."/>
            <person name="Glotzer D."/>
            <person name="Gorecki P."/>
            <person name="Heitman J."/>
            <person name="Hesse C."/>
            <person name="Hori C."/>
            <person name="Igarashi K."/>
            <person name="Jurgens J.A."/>
            <person name="Kallen N."/>
            <person name="Kersten P."/>
            <person name="Kohler A."/>
            <person name="Kuees U."/>
            <person name="Kumar T.K.A."/>
            <person name="Kuo A."/>
            <person name="LaButti K."/>
            <person name="Larrondo L.F."/>
            <person name="Lindquist E."/>
            <person name="Ling A."/>
            <person name="Lombard V."/>
            <person name="Lucas S."/>
            <person name="Lundell T."/>
            <person name="Martin R."/>
            <person name="McLaughlin D.J."/>
            <person name="Morgenstern I."/>
            <person name="Morin E."/>
            <person name="Murat C."/>
            <person name="Nagy L.G."/>
            <person name="Nolan M."/>
            <person name="Ohm R.A."/>
            <person name="Patyshakuliyeva A."/>
            <person name="Rokas A."/>
            <person name="Ruiz-Duenas F.J."/>
            <person name="Sabat G."/>
            <person name="Salamov A."/>
            <person name="Samejima M."/>
            <person name="Schmutz J."/>
            <person name="Slot J.C."/>
            <person name="St John F."/>
            <person name="Stenlid J."/>
            <person name="Sun H."/>
            <person name="Sun S."/>
            <person name="Syed K."/>
            <person name="Tsang A."/>
            <person name="Wiebenga A."/>
            <person name="Young D."/>
            <person name="Pisabarro A."/>
            <person name="Eastwood D.C."/>
            <person name="Martin F."/>
            <person name="Cullen D."/>
            <person name="Grigoriev I.V."/>
            <person name="Hibbett D.S."/>
        </authorList>
    </citation>
    <scope>NUCLEOTIDE SEQUENCE [LARGE SCALE GENOMIC DNA]</scope>
    <source>
        <strain evidence="1 2">ATCC 11539</strain>
    </source>
</reference>
<dbReference type="EMBL" id="KB469304">
    <property type="protein sequence ID" value="EPQ54328.1"/>
    <property type="molecule type" value="Genomic_DNA"/>
</dbReference>
<organism evidence="1 2">
    <name type="scientific">Gloeophyllum trabeum (strain ATCC 11539 / FP-39264 / Madison 617)</name>
    <name type="common">Brown rot fungus</name>
    <dbReference type="NCBI Taxonomy" id="670483"/>
    <lineage>
        <taxon>Eukaryota</taxon>
        <taxon>Fungi</taxon>
        <taxon>Dikarya</taxon>
        <taxon>Basidiomycota</taxon>
        <taxon>Agaricomycotina</taxon>
        <taxon>Agaricomycetes</taxon>
        <taxon>Gloeophyllales</taxon>
        <taxon>Gloeophyllaceae</taxon>
        <taxon>Gloeophyllum</taxon>
    </lineage>
</organism>
<dbReference type="AlphaFoldDB" id="S7Q4C2"/>
<sequence length="389" mass="44008">MSCTVCRLPFVPGPASANPRPIPPGILNERQYRYFAYGLGIGYQIIGVVNPVEYLEHKLDSNMFAVRAGLPLLDMIQWESHGGTVSPSHKYPRETTAKQSKFVICHTVCGALLRRTTHAEEDSVDSLTDLVELERILGRPQAGSQAGRFRHVKYEDVRCGKLKRVDLTPFWLDGNEEGGNTFDFQSLKASNLGFILNRPDTFPKFHETVNPDRLRSLDNATVTKDVITNLPTDVLESLVIRMETPAYVQFASSCRLLRRHAVTAWQRHARSRVLELGWAVPLSSEYEQGKKQGIVMANAKESPADADWLLYLSHVHRTQSMNVREWIWGLCQEIKRARDALRPDSEVAEIVVDGERRKSPSRLGLEKQVGPMSSMFQQIKQAQNMAKQR</sequence>
<gene>
    <name evidence="1" type="ORF">GLOTRDRAFT_94629</name>
</gene>
<dbReference type="OrthoDB" id="3249754at2759"/>